<dbReference type="EMBL" id="AP014924">
    <property type="protein sequence ID" value="BAS28963.1"/>
    <property type="molecule type" value="Genomic_DNA"/>
</dbReference>
<organism evidence="2 3">
    <name type="scientific">Limnochorda pilosa</name>
    <dbReference type="NCBI Taxonomy" id="1555112"/>
    <lineage>
        <taxon>Bacteria</taxon>
        <taxon>Bacillati</taxon>
        <taxon>Bacillota</taxon>
        <taxon>Limnochordia</taxon>
        <taxon>Limnochordales</taxon>
        <taxon>Limnochordaceae</taxon>
        <taxon>Limnochorda</taxon>
    </lineage>
</organism>
<name>A0A0K2SP98_LIMPI</name>
<accession>A0A0K2SP98</accession>
<feature type="region of interest" description="Disordered" evidence="1">
    <location>
        <begin position="116"/>
        <end position="140"/>
    </location>
</feature>
<proteinExistence type="predicted"/>
<evidence type="ECO:0000313" key="2">
    <source>
        <dbReference type="EMBL" id="BAS28963.1"/>
    </source>
</evidence>
<dbReference type="RefSeq" id="WP_068140082.1">
    <property type="nucleotide sequence ID" value="NZ_AP014924.1"/>
</dbReference>
<dbReference type="AlphaFoldDB" id="A0A0K2SP98"/>
<reference evidence="3" key="2">
    <citation type="journal article" date="2016" name="Int. J. Syst. Evol. Microbiol.">
        <title>Complete genome sequence and cell structure of Limnochorda pilosa, a Gram-negative spore-former within the phylum Firmicutes.</title>
        <authorList>
            <person name="Watanabe M."/>
            <person name="Kojima H."/>
            <person name="Fukui M."/>
        </authorList>
    </citation>
    <scope>NUCLEOTIDE SEQUENCE [LARGE SCALE GENOMIC DNA]</scope>
    <source>
        <strain evidence="3">HC45</strain>
    </source>
</reference>
<evidence type="ECO:0000313" key="3">
    <source>
        <dbReference type="Proteomes" id="UP000065807"/>
    </source>
</evidence>
<dbReference type="Proteomes" id="UP000065807">
    <property type="component" value="Chromosome"/>
</dbReference>
<gene>
    <name evidence="2" type="ORF">LIP_3135</name>
</gene>
<dbReference type="KEGG" id="lpil:LIP_3135"/>
<evidence type="ECO:0008006" key="4">
    <source>
        <dbReference type="Google" id="ProtNLM"/>
    </source>
</evidence>
<evidence type="ECO:0000256" key="1">
    <source>
        <dbReference type="SAM" id="MobiDB-lite"/>
    </source>
</evidence>
<protein>
    <recommendedName>
        <fullName evidence="4">Dicarboxylate transport domain-containing protein</fullName>
    </recommendedName>
</protein>
<dbReference type="STRING" id="1555112.LIP_3135"/>
<sequence length="635" mass="67419">MWIERLLFAGSLLILLTAVAILGVNSSGLPARWAEEALVGAFPGVGAELGSVRFTGPGSLEASALRLDLDGDGNPDVRSEAVSIRFNLLRWIRDRDPVAATHAVVVRGVHARLLLPEGEPPAPKTAGARQAPDPAGETPSEQARVLLARLPQGVHLRVEEAEVTLADAAGEIARLSGRAEAVRAATPGRNALELRLAVEEEAGARLGVEAQVPLDRAGLWAGEVHATGDLSAPWITRLLQRVDGWPQAIQLAGPVGLDGTLAGHGEWPRLRMEVRGAPVTVDARAAGWPRYRFDTLSGWMTWEEGGLRLEPLRLDDGRAVLTASGRISAEGPAVDLQGERLPLERYLPFVAGFLKGEAALEGRMSGSWADLTLAGSVTAPHPTLLGGEVDRLRAELAWTQGRLQVSQGVVELGEGRLEGAGWWRPGDAPGGTLQADLRSKGFPLQALQAARVLGLGGQADGEVHLEGAPRDPSISGRASSARLVMGPARFDQVEGAFSGSWNRLHLEQLTARRVEGGRYRVTGWMGPGVDGAVAGEGPGLDLEVEVTDESLPAVAALLGYKLPSYLLTGRFDGRAEVGGNQSNPTGSARLELKEGPIMGQELVTQLDLRFGNGAVRVERLRRHPLRTGLDTWVPS</sequence>
<reference evidence="3" key="1">
    <citation type="submission" date="2015-07" db="EMBL/GenBank/DDBJ databases">
        <title>Complete genome sequence and phylogenetic analysis of Limnochorda pilosa.</title>
        <authorList>
            <person name="Watanabe M."/>
            <person name="Kojima H."/>
            <person name="Fukui M."/>
        </authorList>
    </citation>
    <scope>NUCLEOTIDE SEQUENCE [LARGE SCALE GENOMIC DNA]</scope>
    <source>
        <strain evidence="3">HC45</strain>
    </source>
</reference>
<keyword evidence="3" id="KW-1185">Reference proteome</keyword>